<name>A0A7Y7XXC8_9PSED</name>
<dbReference type="EMBL" id="JACAQE010000003">
    <property type="protein sequence ID" value="NWC14073.1"/>
    <property type="molecule type" value="Genomic_DNA"/>
</dbReference>
<dbReference type="Gene3D" id="3.30.450.150">
    <property type="entry name" value="Haem-degrading domain"/>
    <property type="match status" value="1"/>
</dbReference>
<dbReference type="SUPFAM" id="SSF143744">
    <property type="entry name" value="GlcG-like"/>
    <property type="match status" value="1"/>
</dbReference>
<dbReference type="RefSeq" id="WP_017129231.1">
    <property type="nucleotide sequence ID" value="NZ_JACAQE010000003.1"/>
</dbReference>
<dbReference type="Pfam" id="PF03928">
    <property type="entry name" value="HbpS-like"/>
    <property type="match status" value="1"/>
</dbReference>
<dbReference type="PANTHER" id="PTHR34309">
    <property type="entry name" value="SLR1406 PROTEIN"/>
    <property type="match status" value="1"/>
</dbReference>
<evidence type="ECO:0000256" key="1">
    <source>
        <dbReference type="SAM" id="SignalP"/>
    </source>
</evidence>
<comment type="caution">
    <text evidence="2">The sequence shown here is derived from an EMBL/GenBank/DDBJ whole genome shotgun (WGS) entry which is preliminary data.</text>
</comment>
<dbReference type="Proteomes" id="UP000517547">
    <property type="component" value="Unassembled WGS sequence"/>
</dbReference>
<feature type="signal peptide" evidence="1">
    <location>
        <begin position="1"/>
        <end position="32"/>
    </location>
</feature>
<reference evidence="2 3" key="1">
    <citation type="submission" date="2020-04" db="EMBL/GenBank/DDBJ databases">
        <title>Molecular characterization of pseudomonads from Agaricus bisporus reveal novel blotch 2 pathogens in Western Europe.</title>
        <authorList>
            <person name="Taparia T."/>
            <person name="Krijger M."/>
            <person name="Haynes E."/>
            <person name="Elpinstone J.G."/>
            <person name="Noble R."/>
            <person name="Van Der Wolf J."/>
        </authorList>
    </citation>
    <scope>NUCLEOTIDE SEQUENCE [LARGE SCALE GENOMIC DNA]</scope>
    <source>
        <strain evidence="2 3">IPO3738</strain>
    </source>
</reference>
<organism evidence="2 3">
    <name type="scientific">Pseudomonas gingeri</name>
    <dbReference type="NCBI Taxonomy" id="117681"/>
    <lineage>
        <taxon>Bacteria</taxon>
        <taxon>Pseudomonadati</taxon>
        <taxon>Pseudomonadota</taxon>
        <taxon>Gammaproteobacteria</taxon>
        <taxon>Pseudomonadales</taxon>
        <taxon>Pseudomonadaceae</taxon>
        <taxon>Pseudomonas</taxon>
    </lineage>
</organism>
<sequence>MPLYRRPKPSYLAVCATLSLSLGLLTSPPGMAAELSLKSATAAIEAVGHEPAFHPDRVAISIVDAGGHLLYFTRPASVPSGMGDAATKKARTAAAYGMDTKVLEDAVQQGNTTYLGLPGILALRGGLPVLAQGRLQGAIGVAGANSDDDAALAGVILQVLAR</sequence>
<feature type="chain" id="PRO_5031550765" evidence="1">
    <location>
        <begin position="33"/>
        <end position="162"/>
    </location>
</feature>
<dbReference type="InterPro" id="IPR052517">
    <property type="entry name" value="GlcG_carb_metab_protein"/>
</dbReference>
<evidence type="ECO:0000313" key="3">
    <source>
        <dbReference type="Proteomes" id="UP000517547"/>
    </source>
</evidence>
<dbReference type="AlphaFoldDB" id="A0A7Y7XXC8"/>
<dbReference type="PANTHER" id="PTHR34309:SF1">
    <property type="entry name" value="PROTEIN GLCG"/>
    <property type="match status" value="1"/>
</dbReference>
<gene>
    <name evidence="2" type="ORF">HX845_10485</name>
</gene>
<keyword evidence="1" id="KW-0732">Signal</keyword>
<protein>
    <submittedName>
        <fullName evidence="2">Heme-binding protein</fullName>
    </submittedName>
</protein>
<proteinExistence type="predicted"/>
<evidence type="ECO:0000313" key="2">
    <source>
        <dbReference type="EMBL" id="NWC14073.1"/>
    </source>
</evidence>
<accession>A0A7Y7XXC8</accession>
<dbReference type="InterPro" id="IPR038084">
    <property type="entry name" value="PduO/GlcC-like_sf"/>
</dbReference>
<dbReference type="InterPro" id="IPR005624">
    <property type="entry name" value="PduO/GlcC-like"/>
</dbReference>